<protein>
    <recommendedName>
        <fullName evidence="1">DNA ligase (ATP)</fullName>
        <ecNumber evidence="1">6.5.1.1</ecNumber>
    </recommendedName>
</protein>
<dbReference type="CDD" id="cd07906">
    <property type="entry name" value="Adenylation_DNA_ligase_LigD_LigC"/>
    <property type="match status" value="1"/>
</dbReference>
<gene>
    <name evidence="5" type="ORF">J41TS4_21960</name>
</gene>
<name>A0A919Y4W4_9BACL</name>
<dbReference type="EMBL" id="BORS01000006">
    <property type="protein sequence ID" value="GIO42438.1"/>
    <property type="molecule type" value="Genomic_DNA"/>
</dbReference>
<dbReference type="SUPFAM" id="SSF50249">
    <property type="entry name" value="Nucleic acid-binding proteins"/>
    <property type="match status" value="1"/>
</dbReference>
<dbReference type="GO" id="GO:0006303">
    <property type="term" value="P:double-strand break repair via nonhomologous end joining"/>
    <property type="evidence" value="ECO:0007669"/>
    <property type="project" value="TreeGrafter"/>
</dbReference>
<keyword evidence="2 5" id="KW-0436">Ligase</keyword>
<dbReference type="RefSeq" id="WP_301627249.1">
    <property type="nucleotide sequence ID" value="NZ_BORS01000006.1"/>
</dbReference>
<keyword evidence="6" id="KW-1185">Reference proteome</keyword>
<dbReference type="CDD" id="cd07971">
    <property type="entry name" value="OBF_DNA_ligase_LigD"/>
    <property type="match status" value="1"/>
</dbReference>
<evidence type="ECO:0000313" key="6">
    <source>
        <dbReference type="Proteomes" id="UP000678895"/>
    </source>
</evidence>
<organism evidence="5 6">
    <name type="scientific">Paenibacillus apis</name>
    <dbReference type="NCBI Taxonomy" id="1792174"/>
    <lineage>
        <taxon>Bacteria</taxon>
        <taxon>Bacillati</taxon>
        <taxon>Bacillota</taxon>
        <taxon>Bacilli</taxon>
        <taxon>Bacillales</taxon>
        <taxon>Paenibacillaceae</taxon>
        <taxon>Paenibacillus</taxon>
    </lineage>
</organism>
<dbReference type="PANTHER" id="PTHR45997:SF1">
    <property type="entry name" value="DNA LIGASE 4"/>
    <property type="match status" value="1"/>
</dbReference>
<dbReference type="InterPro" id="IPR012310">
    <property type="entry name" value="DNA_ligase_ATP-dep_cent"/>
</dbReference>
<proteinExistence type="predicted"/>
<dbReference type="GO" id="GO:0003677">
    <property type="term" value="F:DNA binding"/>
    <property type="evidence" value="ECO:0007669"/>
    <property type="project" value="InterPro"/>
</dbReference>
<dbReference type="Pfam" id="PF04679">
    <property type="entry name" value="DNA_ligase_A_C"/>
    <property type="match status" value="1"/>
</dbReference>
<dbReference type="InterPro" id="IPR012340">
    <property type="entry name" value="NA-bd_OB-fold"/>
</dbReference>
<feature type="domain" description="ATP-dependent DNA ligase family profile" evidence="4">
    <location>
        <begin position="106"/>
        <end position="228"/>
    </location>
</feature>
<dbReference type="PANTHER" id="PTHR45997">
    <property type="entry name" value="DNA LIGASE 4"/>
    <property type="match status" value="1"/>
</dbReference>
<accession>A0A919Y4W4</accession>
<sequence length="316" mass="36205">MDLQPVIPFEPILVKELPSPGDPWIAQVKWDGVRMLTYYDGQSLRLINRRGNDRTLQYPEFAGLNESCRAGSFILDGEMIALTGGKPSFHQIMGRDSLRRQMEITFAVRRIPVIYMVFDLLYCDGEWVTGLPLRQRQDRLRQLIIPNEHLQLVPNVEEPAALYRVMEERGWEGIVCKNLDSSYAIGGKDARWQKLKLSHDLHAVIGGVTYRDGQVNALLLGLYDEEGRLIYIGHAGSARWRAEDWRRVTKEADRLTAAGRPFLNPPARLKDTIWLRPELTVKVSFMEWTPGGTMRHPVIQGWSPLEPKRCLLSQSM</sequence>
<dbReference type="PROSITE" id="PS50160">
    <property type="entry name" value="DNA_LIGASE_A3"/>
    <property type="match status" value="1"/>
</dbReference>
<evidence type="ECO:0000256" key="1">
    <source>
        <dbReference type="ARBA" id="ARBA00012727"/>
    </source>
</evidence>
<dbReference type="EC" id="6.5.1.1" evidence="1"/>
<dbReference type="InterPro" id="IPR016059">
    <property type="entry name" value="DNA_ligase_ATP-dep_CS"/>
</dbReference>
<evidence type="ECO:0000256" key="3">
    <source>
        <dbReference type="ARBA" id="ARBA00034003"/>
    </source>
</evidence>
<dbReference type="InterPro" id="IPR029710">
    <property type="entry name" value="LIG4"/>
</dbReference>
<evidence type="ECO:0000259" key="4">
    <source>
        <dbReference type="PROSITE" id="PS50160"/>
    </source>
</evidence>
<dbReference type="AlphaFoldDB" id="A0A919Y4W4"/>
<dbReference type="Proteomes" id="UP000678895">
    <property type="component" value="Unassembled WGS sequence"/>
</dbReference>
<dbReference type="SUPFAM" id="SSF56091">
    <property type="entry name" value="DNA ligase/mRNA capping enzyme, catalytic domain"/>
    <property type="match status" value="1"/>
</dbReference>
<evidence type="ECO:0000256" key="2">
    <source>
        <dbReference type="ARBA" id="ARBA00022598"/>
    </source>
</evidence>
<dbReference type="Gene3D" id="3.30.1490.70">
    <property type="match status" value="1"/>
</dbReference>
<dbReference type="GO" id="GO:0006310">
    <property type="term" value="P:DNA recombination"/>
    <property type="evidence" value="ECO:0007669"/>
    <property type="project" value="InterPro"/>
</dbReference>
<dbReference type="Pfam" id="PF01068">
    <property type="entry name" value="DNA_ligase_A_M"/>
    <property type="match status" value="1"/>
</dbReference>
<evidence type="ECO:0000313" key="5">
    <source>
        <dbReference type="EMBL" id="GIO42438.1"/>
    </source>
</evidence>
<dbReference type="InterPro" id="IPR012309">
    <property type="entry name" value="DNA_ligase_ATP-dep_C"/>
</dbReference>
<dbReference type="PROSITE" id="PS00697">
    <property type="entry name" value="DNA_LIGASE_A1"/>
    <property type="match status" value="1"/>
</dbReference>
<dbReference type="GO" id="GO:0005524">
    <property type="term" value="F:ATP binding"/>
    <property type="evidence" value="ECO:0007669"/>
    <property type="project" value="InterPro"/>
</dbReference>
<dbReference type="GO" id="GO:0006297">
    <property type="term" value="P:nucleotide-excision repair, DNA gap filling"/>
    <property type="evidence" value="ECO:0007669"/>
    <property type="project" value="TreeGrafter"/>
</dbReference>
<reference evidence="5" key="1">
    <citation type="submission" date="2021-03" db="EMBL/GenBank/DDBJ databases">
        <title>Antimicrobial resistance genes in bacteria isolated from Japanese honey, and their potential for conferring macrolide and lincosamide resistance in the American foulbrood pathogen Paenibacillus larvae.</title>
        <authorList>
            <person name="Okamoto M."/>
            <person name="Kumagai M."/>
            <person name="Kanamori H."/>
            <person name="Takamatsu D."/>
        </authorList>
    </citation>
    <scope>NUCLEOTIDE SEQUENCE</scope>
    <source>
        <strain evidence="5">J41TS4</strain>
    </source>
</reference>
<dbReference type="GO" id="GO:0003910">
    <property type="term" value="F:DNA ligase (ATP) activity"/>
    <property type="evidence" value="ECO:0007669"/>
    <property type="project" value="UniProtKB-EC"/>
</dbReference>
<comment type="catalytic activity">
    <reaction evidence="3">
        <text>ATP + (deoxyribonucleotide)n-3'-hydroxyl + 5'-phospho-(deoxyribonucleotide)m = (deoxyribonucleotide)n+m + AMP + diphosphate.</text>
        <dbReference type="EC" id="6.5.1.1"/>
    </reaction>
</comment>
<dbReference type="Gene3D" id="2.40.50.140">
    <property type="entry name" value="Nucleic acid-binding proteins"/>
    <property type="match status" value="1"/>
</dbReference>
<comment type="caution">
    <text evidence="5">The sequence shown here is derived from an EMBL/GenBank/DDBJ whole genome shotgun (WGS) entry which is preliminary data.</text>
</comment>
<dbReference type="Gene3D" id="3.30.470.30">
    <property type="entry name" value="DNA ligase/mRNA capping enzyme"/>
    <property type="match status" value="1"/>
</dbReference>